<dbReference type="GO" id="GO:0015888">
    <property type="term" value="P:thiamine transport"/>
    <property type="evidence" value="ECO:0007669"/>
    <property type="project" value="TreeGrafter"/>
</dbReference>
<dbReference type="Pfam" id="PF13416">
    <property type="entry name" value="SBP_bac_8"/>
    <property type="match status" value="1"/>
</dbReference>
<dbReference type="Gene3D" id="3.40.190.10">
    <property type="entry name" value="Periplasmic binding protein-like II"/>
    <property type="match status" value="2"/>
</dbReference>
<evidence type="ECO:0000256" key="4">
    <source>
        <dbReference type="ARBA" id="ARBA00022723"/>
    </source>
</evidence>
<gene>
    <name evidence="10" type="ORF">DEVEQU_01305</name>
</gene>
<dbReference type="InterPro" id="IPR006061">
    <property type="entry name" value="SBP_1_CS"/>
</dbReference>
<dbReference type="InterPro" id="IPR026045">
    <property type="entry name" value="Ferric-bd"/>
</dbReference>
<evidence type="ECO:0000256" key="7">
    <source>
        <dbReference type="ARBA" id="ARBA00023004"/>
    </source>
</evidence>
<evidence type="ECO:0000256" key="3">
    <source>
        <dbReference type="ARBA" id="ARBA00022496"/>
    </source>
</evidence>
<keyword evidence="5 9" id="KW-0732">Signal</keyword>
<dbReference type="SUPFAM" id="SSF53850">
    <property type="entry name" value="Periplasmic binding protein-like II"/>
    <property type="match status" value="1"/>
</dbReference>
<comment type="similarity">
    <text evidence="1">Belongs to the bacterial solute-binding protein 1 family.</text>
</comment>
<keyword evidence="2" id="KW-0813">Transport</keyword>
<feature type="signal peptide" evidence="9">
    <location>
        <begin position="1"/>
        <end position="23"/>
    </location>
</feature>
<dbReference type="GO" id="GO:0055085">
    <property type="term" value="P:transmembrane transport"/>
    <property type="evidence" value="ECO:0007669"/>
    <property type="project" value="InterPro"/>
</dbReference>
<organism evidence="10 11">
    <name type="scientific">Devosia equisanguinis</name>
    <dbReference type="NCBI Taxonomy" id="2490941"/>
    <lineage>
        <taxon>Bacteria</taxon>
        <taxon>Pseudomonadati</taxon>
        <taxon>Pseudomonadota</taxon>
        <taxon>Alphaproteobacteria</taxon>
        <taxon>Hyphomicrobiales</taxon>
        <taxon>Devosiaceae</taxon>
        <taxon>Devosia</taxon>
    </lineage>
</organism>
<dbReference type="PANTHER" id="PTHR30006:SF2">
    <property type="entry name" value="ABC TRANSPORTER SUBSTRATE-BINDING PROTEIN"/>
    <property type="match status" value="1"/>
</dbReference>
<evidence type="ECO:0000256" key="2">
    <source>
        <dbReference type="ARBA" id="ARBA00022448"/>
    </source>
</evidence>
<sequence length="336" mass="35572">MARVHSLILAAGAVLALSSGVSAQSLTVYCPMSEDDCASVLKAFEADSGISSSFVRMGAGEVLARIRAEAANPQAGLWLAGTADLFIQGGSEGLLEPYAAKGVERVAPKYSSADNAWTPIAISAIAFFYNPDYLAELGAEPPTSWEDFADPVFKDAVVLTHPASSGTASVVLATMVQIYGEDRAFEILKATDPNVLQYSRSAGALTQMVASGEVAISQSFTHGLEVALEQGYPIAVSFPEEGTGYELNSAAVIANGPEEQREAAKAFLDWVLTDAGQTALGATHRESVIPGFENPDLKIKTSEVKLIDYDAKWAGENRGRLLQRYEAEVRDASAAQ</sequence>
<dbReference type="PIRSF" id="PIRSF002825">
    <property type="entry name" value="CfbpA"/>
    <property type="match status" value="1"/>
</dbReference>
<evidence type="ECO:0000313" key="11">
    <source>
        <dbReference type="Proteomes" id="UP000268844"/>
    </source>
</evidence>
<dbReference type="GO" id="GO:0030976">
    <property type="term" value="F:thiamine pyrophosphate binding"/>
    <property type="evidence" value="ECO:0007669"/>
    <property type="project" value="TreeGrafter"/>
</dbReference>
<feature type="chain" id="PRO_5019226308" evidence="9">
    <location>
        <begin position="24"/>
        <end position="336"/>
    </location>
</feature>
<dbReference type="RefSeq" id="WP_126149766.1">
    <property type="nucleotide sequence ID" value="NZ_JBHTMH010000001.1"/>
</dbReference>
<protein>
    <submittedName>
        <fullName evidence="10">Putative binding protein component of ABC iron transporter</fullName>
    </submittedName>
</protein>
<dbReference type="InterPro" id="IPR006059">
    <property type="entry name" value="SBP"/>
</dbReference>
<dbReference type="PANTHER" id="PTHR30006">
    <property type="entry name" value="THIAMINE-BINDING PERIPLASMIC PROTEIN-RELATED"/>
    <property type="match status" value="1"/>
</dbReference>
<dbReference type="GO" id="GO:0046872">
    <property type="term" value="F:metal ion binding"/>
    <property type="evidence" value="ECO:0007669"/>
    <property type="project" value="UniProtKB-KW"/>
</dbReference>
<reference evidence="10 11" key="1">
    <citation type="submission" date="2018-12" db="EMBL/GenBank/DDBJ databases">
        <authorList>
            <person name="Criscuolo A."/>
        </authorList>
    </citation>
    <scope>NUCLEOTIDE SEQUENCE [LARGE SCALE GENOMIC DNA]</scope>
    <source>
        <strain evidence="10">ACIP1116281</strain>
    </source>
</reference>
<proteinExistence type="inferred from homology"/>
<evidence type="ECO:0000256" key="8">
    <source>
        <dbReference type="ARBA" id="ARBA00023065"/>
    </source>
</evidence>
<keyword evidence="3" id="KW-0410">Iron transport</keyword>
<keyword evidence="11" id="KW-1185">Reference proteome</keyword>
<dbReference type="OrthoDB" id="9766989at2"/>
<dbReference type="GO" id="GO:0030288">
    <property type="term" value="C:outer membrane-bounded periplasmic space"/>
    <property type="evidence" value="ECO:0007669"/>
    <property type="project" value="TreeGrafter"/>
</dbReference>
<keyword evidence="8" id="KW-0406">Ion transport</keyword>
<keyword evidence="7" id="KW-0408">Iron</keyword>
<accession>A0A447I9S1</accession>
<dbReference type="EMBL" id="UZWD01000020">
    <property type="protein sequence ID" value="VDS04174.1"/>
    <property type="molecule type" value="Genomic_DNA"/>
</dbReference>
<dbReference type="CDD" id="cd13544">
    <property type="entry name" value="PBP2_Fbp_like_1"/>
    <property type="match status" value="1"/>
</dbReference>
<evidence type="ECO:0000256" key="6">
    <source>
        <dbReference type="ARBA" id="ARBA00022764"/>
    </source>
</evidence>
<dbReference type="PROSITE" id="PS01037">
    <property type="entry name" value="SBP_BACTERIAL_1"/>
    <property type="match status" value="1"/>
</dbReference>
<evidence type="ECO:0000256" key="1">
    <source>
        <dbReference type="ARBA" id="ARBA00008520"/>
    </source>
</evidence>
<keyword evidence="6" id="KW-0574">Periplasm</keyword>
<dbReference type="AlphaFoldDB" id="A0A447I9S1"/>
<name>A0A447I9S1_9HYPH</name>
<dbReference type="GO" id="GO:0030975">
    <property type="term" value="F:thiamine binding"/>
    <property type="evidence" value="ECO:0007669"/>
    <property type="project" value="TreeGrafter"/>
</dbReference>
<evidence type="ECO:0000256" key="9">
    <source>
        <dbReference type="SAM" id="SignalP"/>
    </source>
</evidence>
<evidence type="ECO:0000313" key="10">
    <source>
        <dbReference type="EMBL" id="VDS04174.1"/>
    </source>
</evidence>
<dbReference type="Proteomes" id="UP000268844">
    <property type="component" value="Unassembled WGS sequence"/>
</dbReference>
<keyword evidence="4" id="KW-0479">Metal-binding</keyword>
<evidence type="ECO:0000256" key="5">
    <source>
        <dbReference type="ARBA" id="ARBA00022729"/>
    </source>
</evidence>
<dbReference type="GO" id="GO:0006826">
    <property type="term" value="P:iron ion transport"/>
    <property type="evidence" value="ECO:0007669"/>
    <property type="project" value="UniProtKB-KW"/>
</dbReference>